<feature type="non-terminal residue" evidence="3">
    <location>
        <position position="1"/>
    </location>
</feature>
<sequence length="81" mass="8859">DGSYLKDLTVIVADLAKVVIIDNSPEVFRLQEENGIPIESWTSDPADKSLVELIPFLEAIAVADDVRPIIAQMLGRPRSIA</sequence>
<dbReference type="GO" id="GO:0005744">
    <property type="term" value="C:TIM23 mitochondrial import inner membrane translocase complex"/>
    <property type="evidence" value="ECO:0007669"/>
    <property type="project" value="UniProtKB-UniRule"/>
</dbReference>
<feature type="domain" description="FCP1 homology" evidence="2">
    <location>
        <begin position="1"/>
        <end position="60"/>
    </location>
</feature>
<keyword evidence="1" id="KW-0653">Protein transport</keyword>
<dbReference type="Pfam" id="PF03031">
    <property type="entry name" value="NIF"/>
    <property type="match status" value="1"/>
</dbReference>
<reference evidence="3 4" key="1">
    <citation type="journal article" date="2005" name="Nature">
        <title>The map-based sequence of the rice genome.</title>
        <authorList>
            <consortium name="International rice genome sequencing project (IRGSP)"/>
            <person name="Matsumoto T."/>
            <person name="Wu J."/>
            <person name="Kanamori H."/>
            <person name="Katayose Y."/>
            <person name="Fujisawa M."/>
            <person name="Namiki N."/>
            <person name="Mizuno H."/>
            <person name="Yamamoto K."/>
            <person name="Antonio B.A."/>
            <person name="Baba T."/>
            <person name="Sakata K."/>
            <person name="Nagamura Y."/>
            <person name="Aoki H."/>
            <person name="Arikawa K."/>
            <person name="Arita K."/>
            <person name="Bito T."/>
            <person name="Chiden Y."/>
            <person name="Fujitsuka N."/>
            <person name="Fukunaka R."/>
            <person name="Hamada M."/>
            <person name="Harada C."/>
            <person name="Hayashi A."/>
            <person name="Hijishita S."/>
            <person name="Honda M."/>
            <person name="Hosokawa S."/>
            <person name="Ichikawa Y."/>
            <person name="Idonuma A."/>
            <person name="Iijima M."/>
            <person name="Ikeda M."/>
            <person name="Ikeno M."/>
            <person name="Ito K."/>
            <person name="Ito S."/>
            <person name="Ito T."/>
            <person name="Ito Y."/>
            <person name="Ito Y."/>
            <person name="Iwabuchi A."/>
            <person name="Kamiya K."/>
            <person name="Karasawa W."/>
            <person name="Kurita K."/>
            <person name="Katagiri S."/>
            <person name="Kikuta A."/>
            <person name="Kobayashi H."/>
            <person name="Kobayashi N."/>
            <person name="Machita K."/>
            <person name="Maehara T."/>
            <person name="Masukawa M."/>
            <person name="Mizubayashi T."/>
            <person name="Mukai Y."/>
            <person name="Nagasaki H."/>
            <person name="Nagata Y."/>
            <person name="Naito S."/>
            <person name="Nakashima M."/>
            <person name="Nakama Y."/>
            <person name="Nakamichi Y."/>
            <person name="Nakamura M."/>
            <person name="Meguro A."/>
            <person name="Negishi M."/>
            <person name="Ohta I."/>
            <person name="Ohta T."/>
            <person name="Okamoto M."/>
            <person name="Ono N."/>
            <person name="Saji S."/>
            <person name="Sakaguchi M."/>
            <person name="Sakai K."/>
            <person name="Shibata M."/>
            <person name="Shimokawa T."/>
            <person name="Song J."/>
            <person name="Takazaki Y."/>
            <person name="Terasawa K."/>
            <person name="Tsugane M."/>
            <person name="Tsuji K."/>
            <person name="Ueda S."/>
            <person name="Waki K."/>
            <person name="Yamagata H."/>
            <person name="Yamamoto M."/>
            <person name="Yamamoto S."/>
            <person name="Yamane H."/>
            <person name="Yoshiki S."/>
            <person name="Yoshihara R."/>
            <person name="Yukawa K."/>
            <person name="Zhong H."/>
            <person name="Yano M."/>
            <person name="Yuan Q."/>
            <person name="Ouyang S."/>
            <person name="Liu J."/>
            <person name="Jones K.M."/>
            <person name="Gansberger K."/>
            <person name="Moffat K."/>
            <person name="Hill J."/>
            <person name="Bera J."/>
            <person name="Fadrosh D."/>
            <person name="Jin S."/>
            <person name="Johri S."/>
            <person name="Kim M."/>
            <person name="Overton L."/>
            <person name="Reardon M."/>
            <person name="Tsitrin T."/>
            <person name="Vuong H."/>
            <person name="Weaver B."/>
            <person name="Ciecko A."/>
            <person name="Tallon L."/>
            <person name="Jackson J."/>
            <person name="Pai G."/>
            <person name="Aken S.V."/>
            <person name="Utterback T."/>
            <person name="Reidmuller S."/>
            <person name="Feldblyum T."/>
            <person name="Hsiao J."/>
            <person name="Zismann V."/>
            <person name="Iobst S."/>
            <person name="de Vazeille A.R."/>
            <person name="Buell C.R."/>
            <person name="Ying K."/>
            <person name="Li Y."/>
            <person name="Lu T."/>
            <person name="Huang Y."/>
            <person name="Zhao Q."/>
            <person name="Feng Q."/>
            <person name="Zhang L."/>
            <person name="Zhu J."/>
            <person name="Weng Q."/>
            <person name="Mu J."/>
            <person name="Lu Y."/>
            <person name="Fan D."/>
            <person name="Liu Y."/>
            <person name="Guan J."/>
            <person name="Zhang Y."/>
            <person name="Yu S."/>
            <person name="Liu X."/>
            <person name="Zhang Y."/>
            <person name="Hong G."/>
            <person name="Han B."/>
            <person name="Choisne N."/>
            <person name="Demange N."/>
            <person name="Orjeda G."/>
            <person name="Samain S."/>
            <person name="Cattolico L."/>
            <person name="Pelletier E."/>
            <person name="Couloux A."/>
            <person name="Segurens B."/>
            <person name="Wincker P."/>
            <person name="D'Hont A."/>
            <person name="Scarpelli C."/>
            <person name="Weissenbach J."/>
            <person name="Salanoubat M."/>
            <person name="Quetier F."/>
            <person name="Yu Y."/>
            <person name="Kim H.R."/>
            <person name="Rambo T."/>
            <person name="Currie J."/>
            <person name="Collura K."/>
            <person name="Luo M."/>
            <person name="Yang T."/>
            <person name="Ammiraju J.S.S."/>
            <person name="Engler F."/>
            <person name="Soderlund C."/>
            <person name="Wing R.A."/>
            <person name="Palmer L.E."/>
            <person name="de la Bastide M."/>
            <person name="Spiegel L."/>
            <person name="Nascimento L."/>
            <person name="Zutavern T."/>
            <person name="O'Shaughnessy A."/>
            <person name="Dike S."/>
            <person name="Dedhia N."/>
            <person name="Preston R."/>
            <person name="Balija V."/>
            <person name="McCombie W.R."/>
            <person name="Chow T."/>
            <person name="Chen H."/>
            <person name="Chung M."/>
            <person name="Chen C."/>
            <person name="Shaw J."/>
            <person name="Wu H."/>
            <person name="Hsiao K."/>
            <person name="Chao Y."/>
            <person name="Chu M."/>
            <person name="Cheng C."/>
            <person name="Hour A."/>
            <person name="Lee P."/>
            <person name="Lin S."/>
            <person name="Lin Y."/>
            <person name="Liou J."/>
            <person name="Liu S."/>
            <person name="Hsing Y."/>
            <person name="Raghuvanshi S."/>
            <person name="Mohanty A."/>
            <person name="Bharti A.K."/>
            <person name="Gaur A."/>
            <person name="Gupta V."/>
            <person name="Kumar D."/>
            <person name="Ravi V."/>
            <person name="Vij S."/>
            <person name="Kapur A."/>
            <person name="Khurana P."/>
            <person name="Khurana P."/>
            <person name="Khurana J.P."/>
            <person name="Tyagi A.K."/>
            <person name="Gaikwad K."/>
            <person name="Singh A."/>
            <person name="Dalal V."/>
            <person name="Srivastava S."/>
            <person name="Dixit A."/>
            <person name="Pal A.K."/>
            <person name="Ghazi I.A."/>
            <person name="Yadav M."/>
            <person name="Pandit A."/>
            <person name="Bhargava A."/>
            <person name="Sureshbabu K."/>
            <person name="Batra K."/>
            <person name="Sharma T.R."/>
            <person name="Mohapatra T."/>
            <person name="Singh N.K."/>
            <person name="Messing J."/>
            <person name="Nelson A.B."/>
            <person name="Fuks G."/>
            <person name="Kavchok S."/>
            <person name="Keizer G."/>
            <person name="Linton E."/>
            <person name="Llaca V."/>
            <person name="Song R."/>
            <person name="Tanyolac B."/>
            <person name="Young S."/>
            <person name="Ho-Il K."/>
            <person name="Hahn J.H."/>
            <person name="Sangsakoo G."/>
            <person name="Vanavichit A."/>
            <person name="de Mattos Luiz.A.T."/>
            <person name="Zimmer P.D."/>
            <person name="Malone G."/>
            <person name="Dellagostin O."/>
            <person name="de Oliveira A.C."/>
            <person name="Bevan M."/>
            <person name="Bancroft I."/>
            <person name="Minx P."/>
            <person name="Cordum H."/>
            <person name="Wilson R."/>
            <person name="Cheng Z."/>
            <person name="Jin W."/>
            <person name="Jiang J."/>
            <person name="Leong S.A."/>
            <person name="Iwama H."/>
            <person name="Gojobori T."/>
            <person name="Itoh T."/>
            <person name="Niimura Y."/>
            <person name="Fujii Y."/>
            <person name="Habara T."/>
            <person name="Sakai H."/>
            <person name="Sato Y."/>
            <person name="Wilson G."/>
            <person name="Kumar K."/>
            <person name="McCouch S."/>
            <person name="Juretic N."/>
            <person name="Hoen D."/>
            <person name="Wright S."/>
            <person name="Bruskiewich R."/>
            <person name="Bureau T."/>
            <person name="Miyao A."/>
            <person name="Hirochika H."/>
            <person name="Nishikawa T."/>
            <person name="Kadowaki K."/>
            <person name="Sugiura M."/>
            <person name="Burr B."/>
            <person name="Sasaki T."/>
        </authorList>
    </citation>
    <scope>NUCLEOTIDE SEQUENCE [LARGE SCALE GENOMIC DNA]</scope>
    <source>
        <strain evidence="4">cv. Nipponbare</strain>
    </source>
</reference>
<dbReference type="InterPro" id="IPR036412">
    <property type="entry name" value="HAD-like_sf"/>
</dbReference>
<keyword evidence="1" id="KW-0811">Translocation</keyword>
<protein>
    <recommendedName>
        <fullName evidence="1">Mitochondrial import inner membrane translocase subunit TIM50</fullName>
    </recommendedName>
</protein>
<keyword evidence="1" id="KW-0813">Transport</keyword>
<evidence type="ECO:0000256" key="1">
    <source>
        <dbReference type="RuleBase" id="RU365079"/>
    </source>
</evidence>
<evidence type="ECO:0000259" key="2">
    <source>
        <dbReference type="PROSITE" id="PS50969"/>
    </source>
</evidence>
<dbReference type="SUPFAM" id="SSF56784">
    <property type="entry name" value="HAD-like"/>
    <property type="match status" value="1"/>
</dbReference>
<organism evidence="3 4">
    <name type="scientific">Oryza sativa subsp. japonica</name>
    <name type="common">Rice</name>
    <dbReference type="NCBI Taxonomy" id="39947"/>
    <lineage>
        <taxon>Eukaryota</taxon>
        <taxon>Viridiplantae</taxon>
        <taxon>Streptophyta</taxon>
        <taxon>Embryophyta</taxon>
        <taxon>Tracheophyta</taxon>
        <taxon>Spermatophyta</taxon>
        <taxon>Magnoliopsida</taxon>
        <taxon>Liliopsida</taxon>
        <taxon>Poales</taxon>
        <taxon>Poaceae</taxon>
        <taxon>BOP clade</taxon>
        <taxon>Oryzoideae</taxon>
        <taxon>Oryzeae</taxon>
        <taxon>Oryzinae</taxon>
        <taxon>Oryza</taxon>
        <taxon>Oryza sativa</taxon>
    </lineage>
</organism>
<dbReference type="InterPro" id="IPR004274">
    <property type="entry name" value="FCP1_dom"/>
</dbReference>
<keyword evidence="1" id="KW-0809">Transit peptide</keyword>
<accession>Q0DFW9</accession>
<evidence type="ECO:0000313" key="4">
    <source>
        <dbReference type="Proteomes" id="UP000000763"/>
    </source>
</evidence>
<proteinExistence type="inferred from homology"/>
<dbReference type="PANTHER" id="PTHR12210">
    <property type="entry name" value="DULLARD PROTEIN PHOSPHATASE"/>
    <property type="match status" value="1"/>
</dbReference>
<dbReference type="EMBL" id="AP008211">
    <property type="protein sequence ID" value="BAF18254.1"/>
    <property type="molecule type" value="Genomic_DNA"/>
</dbReference>
<dbReference type="GO" id="GO:0015031">
    <property type="term" value="P:protein transport"/>
    <property type="evidence" value="ECO:0007669"/>
    <property type="project" value="UniProtKB-KW"/>
</dbReference>
<name>Q0DFW9_ORYSJ</name>
<dbReference type="Proteomes" id="UP000000763">
    <property type="component" value="Chromosome 5"/>
</dbReference>
<reference evidence="4" key="2">
    <citation type="journal article" date="2008" name="Nucleic Acids Res.">
        <title>The rice annotation project database (RAP-DB): 2008 update.</title>
        <authorList>
            <consortium name="The rice annotation project (RAP)"/>
        </authorList>
    </citation>
    <scope>GENOME REANNOTATION</scope>
    <source>
        <strain evidence="4">cv. Nipponbare</strain>
    </source>
</reference>
<comment type="subcellular location">
    <subcellularLocation>
        <location evidence="1">Mitochondrion inner membrane</location>
        <topology evidence="1">Single-pass membrane protein</topology>
    </subcellularLocation>
</comment>
<dbReference type="KEGG" id="dosa:Os05g0566200"/>
<dbReference type="InterPro" id="IPR023214">
    <property type="entry name" value="HAD_sf"/>
</dbReference>
<dbReference type="Gene3D" id="3.40.50.1000">
    <property type="entry name" value="HAD superfamily/HAD-like"/>
    <property type="match status" value="1"/>
</dbReference>
<keyword evidence="1" id="KW-0496">Mitochondrion</keyword>
<dbReference type="AlphaFoldDB" id="Q0DFW9"/>
<comment type="subunit">
    <text evidence="1">Component of the TIM23 complex.</text>
</comment>
<comment type="similarity">
    <text evidence="1">Belongs to the TIM50 family.</text>
</comment>
<dbReference type="InterPro" id="IPR050365">
    <property type="entry name" value="TIM50"/>
</dbReference>
<comment type="function">
    <text evidence="1">Essential component of the TIM23 complex, a complex that mediates the translocation of transit peptide-containing proteins across the mitochondrial inner membrane.</text>
</comment>
<gene>
    <name evidence="3" type="ordered locus">Os05g0566200</name>
</gene>
<dbReference type="PROSITE" id="PS50969">
    <property type="entry name" value="FCP1"/>
    <property type="match status" value="1"/>
</dbReference>
<evidence type="ECO:0000313" key="3">
    <source>
        <dbReference type="EMBL" id="BAF18254.1"/>
    </source>
</evidence>